<dbReference type="Proteomes" id="UP001465976">
    <property type="component" value="Unassembled WGS sequence"/>
</dbReference>
<dbReference type="EMBL" id="JBAHYK010000944">
    <property type="protein sequence ID" value="KAL0570385.1"/>
    <property type="molecule type" value="Genomic_DNA"/>
</dbReference>
<name>A0ABR3F562_9AGAR</name>
<comment type="caution">
    <text evidence="1">The sequence shown here is derived from an EMBL/GenBank/DDBJ whole genome shotgun (WGS) entry which is preliminary data.</text>
</comment>
<reference evidence="1 2" key="1">
    <citation type="submission" date="2024-02" db="EMBL/GenBank/DDBJ databases">
        <title>A draft genome for the cacao thread blight pathogen Marasmius crinis-equi.</title>
        <authorList>
            <person name="Cohen S.P."/>
            <person name="Baruah I.K."/>
            <person name="Amoako-Attah I."/>
            <person name="Bukari Y."/>
            <person name="Meinhardt L.W."/>
            <person name="Bailey B.A."/>
        </authorList>
    </citation>
    <scope>NUCLEOTIDE SEQUENCE [LARGE SCALE GENOMIC DNA]</scope>
    <source>
        <strain evidence="1 2">GH-76</strain>
    </source>
</reference>
<evidence type="ECO:0000313" key="1">
    <source>
        <dbReference type="EMBL" id="KAL0570385.1"/>
    </source>
</evidence>
<accession>A0ABR3F562</accession>
<organism evidence="1 2">
    <name type="scientific">Marasmius crinis-equi</name>
    <dbReference type="NCBI Taxonomy" id="585013"/>
    <lineage>
        <taxon>Eukaryota</taxon>
        <taxon>Fungi</taxon>
        <taxon>Dikarya</taxon>
        <taxon>Basidiomycota</taxon>
        <taxon>Agaricomycotina</taxon>
        <taxon>Agaricomycetes</taxon>
        <taxon>Agaricomycetidae</taxon>
        <taxon>Agaricales</taxon>
        <taxon>Marasmiineae</taxon>
        <taxon>Marasmiaceae</taxon>
        <taxon>Marasmius</taxon>
    </lineage>
</organism>
<sequence>MPSERILVQQDEALLARHNRAIEFYDSIVAQLRNNRDLVQSRIDTRRAYDAPIRPLPLELTSRVLLLACSGKLYNFDDRPIHPIALHTGHSHHQPLNLALVCKLWKVIVFRSPHLWHALTVSVPRSTRQAEILKQTLDRSLPHPLRLSVDGGDWYPRQTAPLLPEHTSLVASTINRSCDLHVSYDFMAGTALEGIRCPDLKRLYLFVRGAYTLDKYSSFAHPQLAAILQSPSLGQFWSDTFQWLSIEQLYQAGAISSFKSHQGSVSYEQLMELVKYCPHIKSLLISLQTSSFHRGPITPLTLPHLKRLEYRYHCPDPVFLLERLTTPRLVDLIIPEEPIMQGSFVRFLDRSGCRIESLDCHMLLAFDRSDDCSSWSGIFARIPQLQSLWVKLAGAPSWEGVNAFEVFCEVLGEPQLPHLMSLNVRANSGGWRDLNQVEMEQVVTRFLGLASRTRQNHHPLVVPLEGVGLYLGTTQT</sequence>
<keyword evidence="2" id="KW-1185">Reference proteome</keyword>
<protein>
    <recommendedName>
        <fullName evidence="3">F-box domain-containing protein</fullName>
    </recommendedName>
</protein>
<proteinExistence type="predicted"/>
<evidence type="ECO:0000313" key="2">
    <source>
        <dbReference type="Proteomes" id="UP001465976"/>
    </source>
</evidence>
<gene>
    <name evidence="1" type="ORF">V5O48_011575</name>
</gene>
<evidence type="ECO:0008006" key="3">
    <source>
        <dbReference type="Google" id="ProtNLM"/>
    </source>
</evidence>